<feature type="domain" description="NAD(P)-binding" evidence="1">
    <location>
        <begin position="7"/>
        <end position="178"/>
    </location>
</feature>
<dbReference type="EMBL" id="BOMF01000069">
    <property type="protein sequence ID" value="GID46254.1"/>
    <property type="molecule type" value="Genomic_DNA"/>
</dbReference>
<proteinExistence type="predicted"/>
<comment type="caution">
    <text evidence="2">The sequence shown here is derived from an EMBL/GenBank/DDBJ whole genome shotgun (WGS) entry which is preliminary data.</text>
</comment>
<gene>
    <name evidence="2" type="ORF">Aca07nite_35290</name>
</gene>
<name>A0ABQ3WJ30_9ACTN</name>
<accession>A0ABQ3WJ30</accession>
<evidence type="ECO:0000259" key="1">
    <source>
        <dbReference type="Pfam" id="PF13460"/>
    </source>
</evidence>
<dbReference type="InterPro" id="IPR036291">
    <property type="entry name" value="NAD(P)-bd_dom_sf"/>
</dbReference>
<dbReference type="Gene3D" id="3.40.50.720">
    <property type="entry name" value="NAD(P)-binding Rossmann-like Domain"/>
    <property type="match status" value="1"/>
</dbReference>
<organism evidence="2">
    <name type="scientific">Actinoplanes campanulatus</name>
    <dbReference type="NCBI Taxonomy" id="113559"/>
    <lineage>
        <taxon>Bacteria</taxon>
        <taxon>Bacillati</taxon>
        <taxon>Actinomycetota</taxon>
        <taxon>Actinomycetes</taxon>
        <taxon>Micromonosporales</taxon>
        <taxon>Micromonosporaceae</taxon>
        <taxon>Actinoplanes</taxon>
    </lineage>
</organism>
<sequence length="257" mass="27089">MTVLVTGASGTLGMAVVPALTAAGHRVRPMSRQARPGWITADLASGDGLGDAVRGADAIVHLASAPGRRQRETDVEGTRRLLAAAARAGVRHALYVSIVGIDRVPLGYYRTKLATEAVVRDSGVPFTILRATQFPSLVDTLFTTSSRLGPLIVDPGFRVRPVHVRDVAERIVGLLGEPATGQAAELAGPQALTLGEMARSWLAARGSRRPVWPVRLPGGLARAVREGGLVGTTGSTGTRTWDDYLVERYGNTGCEPV</sequence>
<dbReference type="PANTHER" id="PTHR12126:SF11">
    <property type="entry name" value="NADH DEHYDROGENASE [UBIQUINONE] 1 ALPHA SUBCOMPLEX SUBUNIT 9, MITOCHONDRIAL"/>
    <property type="match status" value="1"/>
</dbReference>
<evidence type="ECO:0000313" key="2">
    <source>
        <dbReference type="EMBL" id="GID46254.1"/>
    </source>
</evidence>
<reference evidence="2" key="1">
    <citation type="submission" date="2021-01" db="EMBL/GenBank/DDBJ databases">
        <title>Whole genome shotgun sequence of Actinoplanes capillaceus NBRC 16408.</title>
        <authorList>
            <person name="Komaki H."/>
            <person name="Tamura T."/>
        </authorList>
    </citation>
    <scope>NUCLEOTIDE SEQUENCE [LARGE SCALE GENOMIC DNA]</scope>
    <source>
        <strain evidence="2">NBRC 16408</strain>
    </source>
</reference>
<protein>
    <submittedName>
        <fullName evidence="2">NmrA family transcriptional regulator</fullName>
    </submittedName>
</protein>
<dbReference type="InterPro" id="IPR051207">
    <property type="entry name" value="ComplexI_NDUFA9_subunit"/>
</dbReference>
<dbReference type="Pfam" id="PF13460">
    <property type="entry name" value="NAD_binding_10"/>
    <property type="match status" value="1"/>
</dbReference>
<dbReference type="SUPFAM" id="SSF51735">
    <property type="entry name" value="NAD(P)-binding Rossmann-fold domains"/>
    <property type="match status" value="1"/>
</dbReference>
<dbReference type="InterPro" id="IPR016040">
    <property type="entry name" value="NAD(P)-bd_dom"/>
</dbReference>
<dbReference type="PANTHER" id="PTHR12126">
    <property type="entry name" value="NADH-UBIQUINONE OXIDOREDUCTASE 39 KDA SUBUNIT-RELATED"/>
    <property type="match status" value="1"/>
</dbReference>